<evidence type="ECO:0000313" key="4">
    <source>
        <dbReference type="Proteomes" id="UP000576225"/>
    </source>
</evidence>
<protein>
    <submittedName>
        <fullName evidence="3">NAD(P)-dependent oxidoreductase</fullName>
    </submittedName>
</protein>
<gene>
    <name evidence="3" type="ORF">HF882_04940</name>
</gene>
<reference evidence="3 4" key="1">
    <citation type="submission" date="2020-04" db="EMBL/GenBank/DDBJ databases">
        <authorList>
            <person name="Hitch T.C.A."/>
            <person name="Wylensek D."/>
            <person name="Clavel T."/>
        </authorList>
    </citation>
    <scope>NUCLEOTIDE SEQUENCE [LARGE SCALE GENOMIC DNA]</scope>
    <source>
        <strain evidence="3 4">COR2-253-APC-1A</strain>
    </source>
</reference>
<proteinExistence type="inferred from homology"/>
<evidence type="ECO:0000256" key="1">
    <source>
        <dbReference type="ARBA" id="ARBA00007637"/>
    </source>
</evidence>
<dbReference type="SUPFAM" id="SSF51735">
    <property type="entry name" value="NAD(P)-binding Rossmann-fold domains"/>
    <property type="match status" value="1"/>
</dbReference>
<dbReference type="Proteomes" id="UP000576225">
    <property type="component" value="Unassembled WGS sequence"/>
</dbReference>
<feature type="domain" description="NAD-dependent epimerase/dehydratase" evidence="2">
    <location>
        <begin position="7"/>
        <end position="240"/>
    </location>
</feature>
<sequence length="314" mass="34985">MNRRERIFVTGGTGFFGKSLLAAWRERPRPECSLTILSRSPERFRREHPEFAALPQVEWVKGDIREFEFPEGRFERVIHAATPASAALERDDPAEMHSIIVDGTRRVLEFARRCDVKKLLLTSSGAVYGVQPPELERIAETFPVAPVTAYGRGKAEAERLCLESGIPTVIARCFAFVGPYLPLDAHFAAGNFIRDALAGRPIVIRGDGRPYRSYLYAADLVEWLWTLLDRGEAGRVYHVGSDRAISIAELARIAAGLVEPALPVEILSPVGEGLPPRYVPDISRAGRELGLRVETDLEEALRLTFEFHRKGGIL</sequence>
<dbReference type="EMBL" id="JABAEW010000006">
    <property type="protein sequence ID" value="NMD85926.1"/>
    <property type="molecule type" value="Genomic_DNA"/>
</dbReference>
<evidence type="ECO:0000259" key="2">
    <source>
        <dbReference type="Pfam" id="PF01370"/>
    </source>
</evidence>
<dbReference type="InterPro" id="IPR001509">
    <property type="entry name" value="Epimerase_deHydtase"/>
</dbReference>
<evidence type="ECO:0000313" key="3">
    <source>
        <dbReference type="EMBL" id="NMD85926.1"/>
    </source>
</evidence>
<name>A0A848AZ28_9BACT</name>
<organism evidence="3 4">
    <name type="scientific">Victivallis vadensis</name>
    <dbReference type="NCBI Taxonomy" id="172901"/>
    <lineage>
        <taxon>Bacteria</taxon>
        <taxon>Pseudomonadati</taxon>
        <taxon>Lentisphaerota</taxon>
        <taxon>Lentisphaeria</taxon>
        <taxon>Victivallales</taxon>
        <taxon>Victivallaceae</taxon>
        <taxon>Victivallis</taxon>
    </lineage>
</organism>
<dbReference type="PANTHER" id="PTHR43000">
    <property type="entry name" value="DTDP-D-GLUCOSE 4,6-DEHYDRATASE-RELATED"/>
    <property type="match status" value="1"/>
</dbReference>
<dbReference type="Pfam" id="PF01370">
    <property type="entry name" value="Epimerase"/>
    <property type="match status" value="1"/>
</dbReference>
<dbReference type="RefSeq" id="WP_168961832.1">
    <property type="nucleotide sequence ID" value="NZ_JABAEW010000006.1"/>
</dbReference>
<accession>A0A848AZ28</accession>
<comment type="caution">
    <text evidence="3">The sequence shown here is derived from an EMBL/GenBank/DDBJ whole genome shotgun (WGS) entry which is preliminary data.</text>
</comment>
<comment type="similarity">
    <text evidence="1">Belongs to the NAD(P)-dependent epimerase/dehydratase family.</text>
</comment>
<dbReference type="Gene3D" id="3.40.50.720">
    <property type="entry name" value="NAD(P)-binding Rossmann-like Domain"/>
    <property type="match status" value="1"/>
</dbReference>
<dbReference type="InterPro" id="IPR036291">
    <property type="entry name" value="NAD(P)-bd_dom_sf"/>
</dbReference>
<dbReference type="AlphaFoldDB" id="A0A848AZ28"/>